<evidence type="ECO:0000313" key="3">
    <source>
        <dbReference type="Proteomes" id="UP000199391"/>
    </source>
</evidence>
<feature type="chain" id="PRO_5011471059" evidence="1">
    <location>
        <begin position="25"/>
        <end position="303"/>
    </location>
</feature>
<accession>A0A1I7K0H4</accession>
<feature type="signal peptide" evidence="1">
    <location>
        <begin position="1"/>
        <end position="24"/>
    </location>
</feature>
<dbReference type="STRING" id="1035707.SAMN05216552_101445"/>
<dbReference type="AlphaFoldDB" id="A0A1I7K0H4"/>
<keyword evidence="2" id="KW-0456">Lyase</keyword>
<sequence length="303" mass="33346">MRHCLPRLSLSACALALACAPATAQFDRARSGRVDTLAPNPVKLAYVSQNLARNQTATYRYLDDLYILQTGNANNLQLVLDPKGSGRKVLQFTVRNTDPLYAGGSRTEIALKYDYVMEGLRWYAFSVLFPTGWVFHPSPTVVAQLHTSQKTLSVPPPVSVVASGTDLNMEFHYNYRNTDGTGTNPATRANTGQQLVRLAKIQTNKWYCFVVRADWSYKPGLGSVKAWMNGNVAYETKNAFNAYQTWLGNYPKVGAYLPGTMAVPSRTLYTDFIYTGGATSTFDQMTALTPCGATISPTPPVIK</sequence>
<keyword evidence="1" id="KW-0732">Signal</keyword>
<dbReference type="InterPro" id="IPR025975">
    <property type="entry name" value="Polysacc_lyase"/>
</dbReference>
<organism evidence="2 3">
    <name type="scientific">Pseudoduganella namucuonensis</name>
    <dbReference type="NCBI Taxonomy" id="1035707"/>
    <lineage>
        <taxon>Bacteria</taxon>
        <taxon>Pseudomonadati</taxon>
        <taxon>Pseudomonadota</taxon>
        <taxon>Betaproteobacteria</taxon>
        <taxon>Burkholderiales</taxon>
        <taxon>Oxalobacteraceae</taxon>
        <taxon>Telluria group</taxon>
        <taxon>Pseudoduganella</taxon>
    </lineage>
</organism>
<reference evidence="3" key="1">
    <citation type="submission" date="2016-10" db="EMBL/GenBank/DDBJ databases">
        <authorList>
            <person name="Varghese N."/>
            <person name="Submissions S."/>
        </authorList>
    </citation>
    <scope>NUCLEOTIDE SEQUENCE [LARGE SCALE GENOMIC DNA]</scope>
    <source>
        <strain evidence="3">CGMCC 1.11014</strain>
    </source>
</reference>
<dbReference type="Gene3D" id="2.60.120.200">
    <property type="match status" value="1"/>
</dbReference>
<dbReference type="RefSeq" id="WP_177307253.1">
    <property type="nucleotide sequence ID" value="NZ_FPBO01000014.1"/>
</dbReference>
<dbReference type="PROSITE" id="PS51257">
    <property type="entry name" value="PROKAR_LIPOPROTEIN"/>
    <property type="match status" value="1"/>
</dbReference>
<evidence type="ECO:0000256" key="1">
    <source>
        <dbReference type="SAM" id="SignalP"/>
    </source>
</evidence>
<name>A0A1I7K0H4_9BURK</name>
<dbReference type="Pfam" id="PF14099">
    <property type="entry name" value="Polysacc_lyase"/>
    <property type="match status" value="1"/>
</dbReference>
<dbReference type="EMBL" id="FPBO01000014">
    <property type="protein sequence ID" value="SFU90933.1"/>
    <property type="molecule type" value="Genomic_DNA"/>
</dbReference>
<gene>
    <name evidence="2" type="ORF">SAMN05216552_101445</name>
</gene>
<proteinExistence type="predicted"/>
<dbReference type="Proteomes" id="UP000199391">
    <property type="component" value="Unassembled WGS sequence"/>
</dbReference>
<protein>
    <submittedName>
        <fullName evidence="2">Polysaccharide lyase</fullName>
    </submittedName>
</protein>
<evidence type="ECO:0000313" key="2">
    <source>
        <dbReference type="EMBL" id="SFU90933.1"/>
    </source>
</evidence>
<keyword evidence="3" id="KW-1185">Reference proteome</keyword>
<dbReference type="GO" id="GO:0016829">
    <property type="term" value="F:lyase activity"/>
    <property type="evidence" value="ECO:0007669"/>
    <property type="project" value="UniProtKB-KW"/>
</dbReference>